<name>A0AAD7Y3T5_9FUNG</name>
<dbReference type="Gene3D" id="1.20.1510.10">
    <property type="entry name" value="Cation efflux protein transmembrane domain"/>
    <property type="match status" value="1"/>
</dbReference>
<feature type="region of interest" description="Disordered" evidence="8">
    <location>
        <begin position="393"/>
        <end position="414"/>
    </location>
</feature>
<evidence type="ECO:0000256" key="6">
    <source>
        <dbReference type="ARBA" id="ARBA00023065"/>
    </source>
</evidence>
<keyword evidence="5" id="KW-1133">Transmembrane helix</keyword>
<dbReference type="GO" id="GO:0098771">
    <property type="term" value="P:inorganic ion homeostasis"/>
    <property type="evidence" value="ECO:0007669"/>
    <property type="project" value="UniProtKB-ARBA"/>
</dbReference>
<dbReference type="RefSeq" id="XP_058348190.1">
    <property type="nucleotide sequence ID" value="XM_058480626.1"/>
</dbReference>
<dbReference type="SUPFAM" id="SSF160240">
    <property type="entry name" value="Cation efflux protein cytoplasmic domain-like"/>
    <property type="match status" value="1"/>
</dbReference>
<dbReference type="Proteomes" id="UP001234581">
    <property type="component" value="Unassembled WGS sequence"/>
</dbReference>
<dbReference type="AlphaFoldDB" id="A0AAD7Y3T5"/>
<evidence type="ECO:0000256" key="7">
    <source>
        <dbReference type="ARBA" id="ARBA00023136"/>
    </source>
</evidence>
<keyword evidence="12" id="KW-1185">Reference proteome</keyword>
<dbReference type="GO" id="GO:0008324">
    <property type="term" value="F:monoatomic cation transmembrane transporter activity"/>
    <property type="evidence" value="ECO:0007669"/>
    <property type="project" value="InterPro"/>
</dbReference>
<dbReference type="PANTHER" id="PTHR43840:SF15">
    <property type="entry name" value="MITOCHONDRIAL METAL TRANSPORTER 1-RELATED"/>
    <property type="match status" value="1"/>
</dbReference>
<keyword evidence="7" id="KW-0472">Membrane</keyword>
<comment type="similarity">
    <text evidence="2">Belongs to the cation diffusion facilitator (CDF) transporter (TC 2.A.4) family. SLC30A subfamily.</text>
</comment>
<evidence type="ECO:0000259" key="9">
    <source>
        <dbReference type="Pfam" id="PF01545"/>
    </source>
</evidence>
<dbReference type="InterPro" id="IPR036837">
    <property type="entry name" value="Cation_efflux_CTD_sf"/>
</dbReference>
<dbReference type="SUPFAM" id="SSF161111">
    <property type="entry name" value="Cation efflux protein transmembrane domain-like"/>
    <property type="match status" value="1"/>
</dbReference>
<dbReference type="FunFam" id="1.20.1510.10:FF:000013">
    <property type="entry name" value="Cation efflux family protein"/>
    <property type="match status" value="1"/>
</dbReference>
<reference evidence="11 12" key="1">
    <citation type="submission" date="2023-03" db="EMBL/GenBank/DDBJ databases">
        <title>Genome sequence of Lichtheimia ornata CBS 291.66.</title>
        <authorList>
            <person name="Mohabir J.T."/>
            <person name="Shea T.P."/>
            <person name="Kurbessoian T."/>
            <person name="Berby B."/>
            <person name="Fontaine J."/>
            <person name="Livny J."/>
            <person name="Gnirke A."/>
            <person name="Stajich J.E."/>
            <person name="Cuomo C.A."/>
        </authorList>
    </citation>
    <scope>NUCLEOTIDE SEQUENCE [LARGE SCALE GENOMIC DNA]</scope>
    <source>
        <strain evidence="11">CBS 291.66</strain>
    </source>
</reference>
<comment type="caution">
    <text evidence="11">The sequence shown here is derived from an EMBL/GenBank/DDBJ whole genome shotgun (WGS) entry which is preliminary data.</text>
</comment>
<feature type="domain" description="Cation efflux protein transmembrane" evidence="9">
    <location>
        <begin position="86"/>
        <end position="304"/>
    </location>
</feature>
<keyword evidence="6" id="KW-0406">Ion transport</keyword>
<dbReference type="Gene3D" id="3.30.70.1350">
    <property type="entry name" value="Cation efflux protein, cytoplasmic domain"/>
    <property type="match status" value="1"/>
</dbReference>
<evidence type="ECO:0000256" key="2">
    <source>
        <dbReference type="ARBA" id="ARBA00008873"/>
    </source>
</evidence>
<accession>A0AAD7Y3T5</accession>
<dbReference type="Pfam" id="PF01545">
    <property type="entry name" value="Cation_efflux"/>
    <property type="match status" value="1"/>
</dbReference>
<dbReference type="InterPro" id="IPR027469">
    <property type="entry name" value="Cation_efflux_TMD_sf"/>
</dbReference>
<gene>
    <name evidence="11" type="ORF">O0I10_000516</name>
</gene>
<evidence type="ECO:0000256" key="3">
    <source>
        <dbReference type="ARBA" id="ARBA00022448"/>
    </source>
</evidence>
<keyword evidence="4" id="KW-0812">Transmembrane</keyword>
<dbReference type="GeneID" id="83207938"/>
<proteinExistence type="inferred from homology"/>
<evidence type="ECO:0000259" key="10">
    <source>
        <dbReference type="Pfam" id="PF16916"/>
    </source>
</evidence>
<dbReference type="InterPro" id="IPR027470">
    <property type="entry name" value="Cation_efflux_CTD"/>
</dbReference>
<dbReference type="Pfam" id="PF16916">
    <property type="entry name" value="ZT_dimer"/>
    <property type="match status" value="1"/>
</dbReference>
<feature type="domain" description="Cation efflux protein cytoplasmic" evidence="10">
    <location>
        <begin position="318"/>
        <end position="388"/>
    </location>
</feature>
<dbReference type="EMBL" id="JARTCD010000002">
    <property type="protein sequence ID" value="KAJ8663278.1"/>
    <property type="molecule type" value="Genomic_DNA"/>
</dbReference>
<evidence type="ECO:0000256" key="8">
    <source>
        <dbReference type="SAM" id="MobiDB-lite"/>
    </source>
</evidence>
<dbReference type="GO" id="GO:0030003">
    <property type="term" value="P:intracellular monoatomic cation homeostasis"/>
    <property type="evidence" value="ECO:0007669"/>
    <property type="project" value="UniProtKB-ARBA"/>
</dbReference>
<evidence type="ECO:0000313" key="11">
    <source>
        <dbReference type="EMBL" id="KAJ8663278.1"/>
    </source>
</evidence>
<evidence type="ECO:0000256" key="1">
    <source>
        <dbReference type="ARBA" id="ARBA00004141"/>
    </source>
</evidence>
<organism evidence="11 12">
    <name type="scientific">Lichtheimia ornata</name>
    <dbReference type="NCBI Taxonomy" id="688661"/>
    <lineage>
        <taxon>Eukaryota</taxon>
        <taxon>Fungi</taxon>
        <taxon>Fungi incertae sedis</taxon>
        <taxon>Mucoromycota</taxon>
        <taxon>Mucoromycotina</taxon>
        <taxon>Mucoromycetes</taxon>
        <taxon>Mucorales</taxon>
        <taxon>Lichtheimiaceae</taxon>
        <taxon>Lichtheimia</taxon>
    </lineage>
</organism>
<dbReference type="InterPro" id="IPR002524">
    <property type="entry name" value="Cation_efflux"/>
</dbReference>
<dbReference type="InterPro" id="IPR050291">
    <property type="entry name" value="CDF_Transporter"/>
</dbReference>
<dbReference type="NCBIfam" id="TIGR01297">
    <property type="entry name" value="CDF"/>
    <property type="match status" value="1"/>
</dbReference>
<evidence type="ECO:0000256" key="5">
    <source>
        <dbReference type="ARBA" id="ARBA00022989"/>
    </source>
</evidence>
<protein>
    <recommendedName>
        <fullName evidence="13">Cation efflux protein cytoplasmic domain-containing protein</fullName>
    </recommendedName>
</protein>
<dbReference type="InterPro" id="IPR058533">
    <property type="entry name" value="Cation_efflux_TM"/>
</dbReference>
<dbReference type="GO" id="GO:0016020">
    <property type="term" value="C:membrane"/>
    <property type="evidence" value="ECO:0007669"/>
    <property type="project" value="UniProtKB-SubCell"/>
</dbReference>
<dbReference type="PANTHER" id="PTHR43840">
    <property type="entry name" value="MITOCHONDRIAL METAL TRANSPORTER 1-RELATED"/>
    <property type="match status" value="1"/>
</dbReference>
<dbReference type="GO" id="GO:0005739">
    <property type="term" value="C:mitochondrion"/>
    <property type="evidence" value="ECO:0007669"/>
    <property type="project" value="UniProtKB-ARBA"/>
</dbReference>
<comment type="subcellular location">
    <subcellularLocation>
        <location evidence="1">Membrane</location>
        <topology evidence="1">Multi-pass membrane protein</topology>
    </subcellularLocation>
</comment>
<evidence type="ECO:0000313" key="12">
    <source>
        <dbReference type="Proteomes" id="UP001234581"/>
    </source>
</evidence>
<evidence type="ECO:0008006" key="13">
    <source>
        <dbReference type="Google" id="ProtNLM"/>
    </source>
</evidence>
<evidence type="ECO:0000256" key="4">
    <source>
        <dbReference type="ARBA" id="ARBA00022692"/>
    </source>
</evidence>
<sequence length="414" mass="45480">MRHWQQLGQRTRLSPCLLSSRVNTTIRPSISVHTTFSPLSPSHHRLNLIRAHGTHHHHHGEEGHVHADLASTLQQSSKRGMRITLAGLFANVGLTVSKGIAGWMCNSASLLADATHSLSDLMSDFTTLYTFKMSRKPPDALYPYGYGKFETMGSLAVAGFLLAGGAGIGIHSFDLLLAAINPATVQEAAAVATQESSSGFFHHHHHRGDVLDPNAAWFALASVIIKEGLYRATIKVAKEERSDVLVANAWHHRADAYSSIVSLVAIVGSYAGIPVLDPIGGLIVSAMIIKSGNGILMSSLRELMDKGIGHETIMDINQAISEVKKKEHDLLDFHSVRGRKQGPFHHVDLVLRVDRQLPMHKAHHLEQVVQDSIKRHFPDIQQVMIYLETKDNNHTSANNNIPPPPSSSQHQHQH</sequence>
<keyword evidence="3" id="KW-0813">Transport</keyword>